<reference evidence="5 6" key="1">
    <citation type="journal article" date="2017" name="BMC Genomics">
        <title>Genomic analysis of methanogenic archaea reveals a shift towards energy conservation.</title>
        <authorList>
            <person name="Gilmore S.P."/>
            <person name="Henske J.K."/>
            <person name="Sexton J.A."/>
            <person name="Solomon K.V."/>
            <person name="Seppala S."/>
            <person name="Yoo J.I."/>
            <person name="Huyett L.M."/>
            <person name="Pressman A."/>
            <person name="Cogan J.Z."/>
            <person name="Kivenson V."/>
            <person name="Peng X."/>
            <person name="Tan Y."/>
            <person name="Valentine D.L."/>
            <person name="O'Malley M.A."/>
        </authorList>
    </citation>
    <scope>NUCLEOTIDE SEQUENCE [LARGE SCALE GENOMIC DNA]</scope>
    <source>
        <strain evidence="5 6">M.o.H.</strain>
    </source>
</reference>
<dbReference type="FunFam" id="3.40.50.300:FF:000032">
    <property type="entry name" value="Export ABC transporter ATP-binding protein"/>
    <property type="match status" value="1"/>
</dbReference>
<dbReference type="InterPro" id="IPR027417">
    <property type="entry name" value="P-loop_NTPase"/>
</dbReference>
<evidence type="ECO:0000259" key="4">
    <source>
        <dbReference type="PROSITE" id="PS50893"/>
    </source>
</evidence>
<name>A0A2A2H8Z5_METBR</name>
<dbReference type="RefSeq" id="WP_069584403.1">
    <property type="nucleotide sequence ID" value="NZ_LMVM01000001.1"/>
</dbReference>
<dbReference type="OrthoDB" id="10909at2157"/>
<dbReference type="GO" id="GO:0098796">
    <property type="term" value="C:membrane protein complex"/>
    <property type="evidence" value="ECO:0007669"/>
    <property type="project" value="UniProtKB-ARBA"/>
</dbReference>
<sequence>MNNKVLEFNDVWKTYKMGTENIQALRGINLTVNKGSFIAIMGPSGSGKSTLLHLAGILDTPSKGTVLLNGKNIKEYKGNEQAELRRKNIGFIFQRYNLMPQLTALENVMLPMISQDSGKAKKLLDKVGLSDKYDRYQTQLSGGEQQRVAIARALANDPSILLADEPTGELDTVNTRKIMGLLKDLNQEKGLTIIIVTHNPLAAEFVEEVIKMQDGDILDLGW</sequence>
<dbReference type="Pfam" id="PF00005">
    <property type="entry name" value="ABC_tran"/>
    <property type="match status" value="1"/>
</dbReference>
<comment type="caution">
    <text evidence="5">The sequence shown here is derived from an EMBL/GenBank/DDBJ whole genome shotgun (WGS) entry which is preliminary data.</text>
</comment>
<dbReference type="PROSITE" id="PS50893">
    <property type="entry name" value="ABC_TRANSPORTER_2"/>
    <property type="match status" value="1"/>
</dbReference>
<dbReference type="InterPro" id="IPR015854">
    <property type="entry name" value="ABC_transpr_LolD-like"/>
</dbReference>
<evidence type="ECO:0000256" key="2">
    <source>
        <dbReference type="ARBA" id="ARBA00022741"/>
    </source>
</evidence>
<keyword evidence="2" id="KW-0547">Nucleotide-binding</keyword>
<dbReference type="InterPro" id="IPR017871">
    <property type="entry name" value="ABC_transporter-like_CS"/>
</dbReference>
<dbReference type="InterPro" id="IPR017911">
    <property type="entry name" value="MacB-like_ATP-bd"/>
</dbReference>
<dbReference type="Proteomes" id="UP000217784">
    <property type="component" value="Unassembled WGS sequence"/>
</dbReference>
<dbReference type="PROSITE" id="PS00211">
    <property type="entry name" value="ABC_TRANSPORTER_1"/>
    <property type="match status" value="1"/>
</dbReference>
<dbReference type="PANTHER" id="PTHR24220">
    <property type="entry name" value="IMPORT ATP-BINDING PROTEIN"/>
    <property type="match status" value="1"/>
</dbReference>
<accession>A0A2A2H8Z5</accession>
<keyword evidence="3" id="KW-0067">ATP-binding</keyword>
<feature type="domain" description="ABC transporter" evidence="4">
    <location>
        <begin position="6"/>
        <end position="221"/>
    </location>
</feature>
<gene>
    <name evidence="5" type="ORF">ASJ80_13460</name>
</gene>
<dbReference type="SUPFAM" id="SSF52540">
    <property type="entry name" value="P-loop containing nucleoside triphosphate hydrolases"/>
    <property type="match status" value="1"/>
</dbReference>
<dbReference type="AlphaFoldDB" id="A0A2A2H8Z5"/>
<keyword evidence="1" id="KW-0813">Transport</keyword>
<dbReference type="Gene3D" id="3.40.50.300">
    <property type="entry name" value="P-loop containing nucleotide triphosphate hydrolases"/>
    <property type="match status" value="1"/>
</dbReference>
<dbReference type="EMBL" id="LMVM01000001">
    <property type="protein sequence ID" value="PAV05867.1"/>
    <property type="molecule type" value="Genomic_DNA"/>
</dbReference>
<dbReference type="PANTHER" id="PTHR24220:SF86">
    <property type="entry name" value="ABC TRANSPORTER ABCH.1"/>
    <property type="match status" value="1"/>
</dbReference>
<dbReference type="SMART" id="SM00382">
    <property type="entry name" value="AAA"/>
    <property type="match status" value="1"/>
</dbReference>
<proteinExistence type="predicted"/>
<dbReference type="GO" id="GO:0005886">
    <property type="term" value="C:plasma membrane"/>
    <property type="evidence" value="ECO:0007669"/>
    <property type="project" value="TreeGrafter"/>
</dbReference>
<evidence type="ECO:0000313" key="5">
    <source>
        <dbReference type="EMBL" id="PAV05867.1"/>
    </source>
</evidence>
<dbReference type="InterPro" id="IPR003593">
    <property type="entry name" value="AAA+_ATPase"/>
</dbReference>
<dbReference type="CDD" id="cd03255">
    <property type="entry name" value="ABC_MJ0796_LolCDE_FtsE"/>
    <property type="match status" value="1"/>
</dbReference>
<evidence type="ECO:0000256" key="3">
    <source>
        <dbReference type="ARBA" id="ARBA00022840"/>
    </source>
</evidence>
<dbReference type="GO" id="GO:0005524">
    <property type="term" value="F:ATP binding"/>
    <property type="evidence" value="ECO:0007669"/>
    <property type="project" value="UniProtKB-KW"/>
</dbReference>
<dbReference type="InterPro" id="IPR003439">
    <property type="entry name" value="ABC_transporter-like_ATP-bd"/>
</dbReference>
<dbReference type="GO" id="GO:0022857">
    <property type="term" value="F:transmembrane transporter activity"/>
    <property type="evidence" value="ECO:0007669"/>
    <property type="project" value="TreeGrafter"/>
</dbReference>
<protein>
    <submittedName>
        <fullName evidence="5">Peptide transporter</fullName>
    </submittedName>
</protein>
<evidence type="ECO:0000313" key="6">
    <source>
        <dbReference type="Proteomes" id="UP000217784"/>
    </source>
</evidence>
<organism evidence="5 6">
    <name type="scientific">Methanobacterium bryantii</name>
    <dbReference type="NCBI Taxonomy" id="2161"/>
    <lineage>
        <taxon>Archaea</taxon>
        <taxon>Methanobacteriati</taxon>
        <taxon>Methanobacteriota</taxon>
        <taxon>Methanomada group</taxon>
        <taxon>Methanobacteria</taxon>
        <taxon>Methanobacteriales</taxon>
        <taxon>Methanobacteriaceae</taxon>
        <taxon>Methanobacterium</taxon>
    </lineage>
</organism>
<dbReference type="GO" id="GO:0016887">
    <property type="term" value="F:ATP hydrolysis activity"/>
    <property type="evidence" value="ECO:0007669"/>
    <property type="project" value="InterPro"/>
</dbReference>
<keyword evidence="6" id="KW-1185">Reference proteome</keyword>
<evidence type="ECO:0000256" key="1">
    <source>
        <dbReference type="ARBA" id="ARBA00022448"/>
    </source>
</evidence>